<sequence>MGASESKLVFKQGIFRLYEDKNIPADDPFWVKFWELPESTEDVFSLFTPADIRRARDSALPNLETLLLAICSRLIVLKNHPSFPDPEIAPDRDALNCIRILTRLLPFIHEADHLEGWEEQFFWARRKKKTRQAQVASVVLFDEAHTDSEEAQSPPRDNDLEDAKPLGEELIDTLLDLLFHTGFTIPHLATAKAKVSYSIWQSGVGCNAAMVSTKEHENNRMEILRLLLTLTGKSMYMSPALLPVKGVKAITYIASCPDKQIVLTVLCSLLNTTIKYNPAIWKVPYDHVVWKDPKQTLVIYCLQFLLVILLYPIPEDGRGAPPKNYYRHYFGRLHRPQDFQFLVDGMTRILNQPMHATTSYLPGSQRSVKWAPEMLMLFWEALQCNKRFRSFIIDSNRSHDFVILCLFYAIEYKNDPSKQGLVKMCIFILQTLSVEASFGKSLNLKFEAQETLPPSIRLPGFRGSYADYLIISIHALMTTSKGKLDAIYPALLAILNNIGAYIERLSPNSCSKILQLFASMSSPSFLLANETNHSLLAALLEFINLIIEYQFTKNPFFIYSILKNRKRFEALRTFTLESGQQEIERQNQLQKVNSSGDNVPNNNSQSVDEPRRSGGAPLTHIPEESSPFAIGGDDSDEEDEAPNTPSQSSPSLRNSRAPSLSSSVDDAVPLQTRGMSEKARGKMPASQLSFSRQNSLTSLNSYSATIHSSSAQFTPTAVWIESWVVELPLHTVLTVISSILPHIPAPALQTSASPEGRTLISNLPTFAEEPNIHALSMDLPPVKVHSFEWSALALGWYESLLWGFIFSSEMVVGSASNSTPGTVGVWNSTNIKLFKVQETAAQGPSLLAPRGAVDAVGSNLVNRIGNLSFRGRHGSNQEASNPQSPSVREV</sequence>
<dbReference type="GO" id="GO:0016020">
    <property type="term" value="C:membrane"/>
    <property type="evidence" value="ECO:0007669"/>
    <property type="project" value="TreeGrafter"/>
</dbReference>
<dbReference type="Proteomes" id="UP001201262">
    <property type="component" value="Unassembled WGS sequence"/>
</dbReference>
<dbReference type="GO" id="GO:0005797">
    <property type="term" value="C:Golgi medial cisterna"/>
    <property type="evidence" value="ECO:0007669"/>
    <property type="project" value="TreeGrafter"/>
</dbReference>
<feature type="region of interest" description="Disordered" evidence="1">
    <location>
        <begin position="868"/>
        <end position="890"/>
    </location>
</feature>
<dbReference type="Pfam" id="PF12722">
    <property type="entry name" value="Hid1"/>
    <property type="match status" value="1"/>
</dbReference>
<dbReference type="AlphaFoldDB" id="A0AAD4L157"/>
<organism evidence="2 3">
    <name type="scientific">Talaromyces proteolyticus</name>
    <dbReference type="NCBI Taxonomy" id="1131652"/>
    <lineage>
        <taxon>Eukaryota</taxon>
        <taxon>Fungi</taxon>
        <taxon>Dikarya</taxon>
        <taxon>Ascomycota</taxon>
        <taxon>Pezizomycotina</taxon>
        <taxon>Eurotiomycetes</taxon>
        <taxon>Eurotiomycetidae</taxon>
        <taxon>Eurotiales</taxon>
        <taxon>Trichocomaceae</taxon>
        <taxon>Talaromyces</taxon>
        <taxon>Talaromyces sect. Bacilispori</taxon>
    </lineage>
</organism>
<feature type="compositionally biased region" description="Polar residues" evidence="1">
    <location>
        <begin position="643"/>
        <end position="664"/>
    </location>
</feature>
<dbReference type="RefSeq" id="XP_046075612.1">
    <property type="nucleotide sequence ID" value="XM_046217977.1"/>
</dbReference>
<dbReference type="EMBL" id="JAJTJA010000003">
    <property type="protein sequence ID" value="KAH8702236.1"/>
    <property type="molecule type" value="Genomic_DNA"/>
</dbReference>
<feature type="compositionally biased region" description="Polar residues" evidence="1">
    <location>
        <begin position="582"/>
        <end position="607"/>
    </location>
</feature>
<dbReference type="PANTHER" id="PTHR21575">
    <property type="entry name" value="PROTEIN HID1"/>
    <property type="match status" value="1"/>
</dbReference>
<feature type="region of interest" description="Disordered" evidence="1">
    <location>
        <begin position="144"/>
        <end position="163"/>
    </location>
</feature>
<comment type="caution">
    <text evidence="2">The sequence shown here is derived from an EMBL/GenBank/DDBJ whole genome shotgun (WGS) entry which is preliminary data.</text>
</comment>
<dbReference type="GeneID" id="70248264"/>
<dbReference type="GO" id="GO:0000138">
    <property type="term" value="C:Golgi trans cisterna"/>
    <property type="evidence" value="ECO:0007669"/>
    <property type="project" value="TreeGrafter"/>
</dbReference>
<name>A0AAD4L157_9EURO</name>
<protein>
    <submittedName>
        <fullName evidence="2">High-temperature-induced dauer-formation protein-domain-containing protein</fullName>
    </submittedName>
</protein>
<evidence type="ECO:0000313" key="3">
    <source>
        <dbReference type="Proteomes" id="UP001201262"/>
    </source>
</evidence>
<feature type="region of interest" description="Disordered" evidence="1">
    <location>
        <begin position="582"/>
        <end position="670"/>
    </location>
</feature>
<accession>A0AAD4L157</accession>
<dbReference type="InterPro" id="IPR026705">
    <property type="entry name" value="Hid-1/Ecm30"/>
</dbReference>
<feature type="compositionally biased region" description="Polar residues" evidence="1">
    <location>
        <begin position="874"/>
        <end position="890"/>
    </location>
</feature>
<evidence type="ECO:0000313" key="2">
    <source>
        <dbReference type="EMBL" id="KAH8702236.1"/>
    </source>
</evidence>
<keyword evidence="3" id="KW-1185">Reference proteome</keyword>
<gene>
    <name evidence="2" type="ORF">BGW36DRAFT_394926</name>
</gene>
<dbReference type="PANTHER" id="PTHR21575:SF12">
    <property type="entry name" value="PROTEIN HID1"/>
    <property type="match status" value="1"/>
</dbReference>
<evidence type="ECO:0000256" key="1">
    <source>
        <dbReference type="SAM" id="MobiDB-lite"/>
    </source>
</evidence>
<proteinExistence type="predicted"/>
<reference evidence="2" key="1">
    <citation type="submission" date="2021-12" db="EMBL/GenBank/DDBJ databases">
        <title>Convergent genome expansion in fungi linked to evolution of root-endophyte symbiosis.</title>
        <authorList>
            <consortium name="DOE Joint Genome Institute"/>
            <person name="Ke Y.-H."/>
            <person name="Bonito G."/>
            <person name="Liao H.-L."/>
            <person name="Looney B."/>
            <person name="Rojas-Flechas A."/>
            <person name="Nash J."/>
            <person name="Hameed K."/>
            <person name="Schadt C."/>
            <person name="Martin F."/>
            <person name="Crous P.W."/>
            <person name="Miettinen O."/>
            <person name="Magnuson J.K."/>
            <person name="Labbe J."/>
            <person name="Jacobson D."/>
            <person name="Doktycz M.J."/>
            <person name="Veneault-Fourrey C."/>
            <person name="Kuo A."/>
            <person name="Mondo S."/>
            <person name="Calhoun S."/>
            <person name="Riley R."/>
            <person name="Ohm R."/>
            <person name="LaButti K."/>
            <person name="Andreopoulos B."/>
            <person name="Pangilinan J."/>
            <person name="Nolan M."/>
            <person name="Tritt A."/>
            <person name="Clum A."/>
            <person name="Lipzen A."/>
            <person name="Daum C."/>
            <person name="Barry K."/>
            <person name="Grigoriev I.V."/>
            <person name="Vilgalys R."/>
        </authorList>
    </citation>
    <scope>NUCLEOTIDE SEQUENCE</scope>
    <source>
        <strain evidence="2">PMI_201</strain>
    </source>
</reference>